<dbReference type="PANTHER" id="PTHR43817">
    <property type="entry name" value="GLYCOSYL HYDROLASE"/>
    <property type="match status" value="1"/>
</dbReference>
<organism evidence="6 7">
    <name type="scientific">Clostridium beijerinckii</name>
    <name type="common">Clostridium MP</name>
    <dbReference type="NCBI Taxonomy" id="1520"/>
    <lineage>
        <taxon>Bacteria</taxon>
        <taxon>Bacillati</taxon>
        <taxon>Bacillota</taxon>
        <taxon>Clostridia</taxon>
        <taxon>Eubacteriales</taxon>
        <taxon>Clostridiaceae</taxon>
        <taxon>Clostridium</taxon>
    </lineage>
</organism>
<keyword evidence="3 6" id="KW-0378">Hydrolase</keyword>
<evidence type="ECO:0000256" key="2">
    <source>
        <dbReference type="ARBA" id="ARBA00022729"/>
    </source>
</evidence>
<dbReference type="SUPFAM" id="SSF75005">
    <property type="entry name" value="Arabinanase/levansucrase/invertase"/>
    <property type="match status" value="1"/>
</dbReference>
<dbReference type="Proteomes" id="UP000190973">
    <property type="component" value="Unassembled WGS sequence"/>
</dbReference>
<evidence type="ECO:0000256" key="4">
    <source>
        <dbReference type="ARBA" id="ARBA00023295"/>
    </source>
</evidence>
<dbReference type="CDD" id="cd18818">
    <property type="entry name" value="GH43_GbtXyl43B-like"/>
    <property type="match status" value="1"/>
</dbReference>
<dbReference type="EC" id="3.2.1.55" evidence="6"/>
<keyword evidence="4 6" id="KW-0326">Glycosidase</keyword>
<dbReference type="GO" id="GO:0046556">
    <property type="term" value="F:alpha-L-arabinofuranosidase activity"/>
    <property type="evidence" value="ECO:0007669"/>
    <property type="project" value="UniProtKB-EC"/>
</dbReference>
<name>A0A1S8SEK1_CLOBE</name>
<evidence type="ECO:0000259" key="5">
    <source>
        <dbReference type="Pfam" id="PF07532"/>
    </source>
</evidence>
<dbReference type="EMBL" id="LZZI01000011">
    <property type="protein sequence ID" value="OOM63535.1"/>
    <property type="molecule type" value="Genomic_DNA"/>
</dbReference>
<evidence type="ECO:0000256" key="3">
    <source>
        <dbReference type="ARBA" id="ARBA00022801"/>
    </source>
</evidence>
<dbReference type="Pfam" id="PF07532">
    <property type="entry name" value="Big_4"/>
    <property type="match status" value="1"/>
</dbReference>
<evidence type="ECO:0000256" key="1">
    <source>
        <dbReference type="ARBA" id="ARBA00009865"/>
    </source>
</evidence>
<feature type="domain" description="Bacterial Ig-like" evidence="5">
    <location>
        <begin position="238"/>
        <end position="272"/>
    </location>
</feature>
<dbReference type="PANTHER" id="PTHR43817:SF1">
    <property type="entry name" value="HYDROLASE, FAMILY 43, PUTATIVE (AFU_ORTHOLOGUE AFUA_3G01660)-RELATED"/>
    <property type="match status" value="1"/>
</dbReference>
<accession>A0A1S8SEK1</accession>
<dbReference type="RefSeq" id="WP_077837718.1">
    <property type="nucleotide sequence ID" value="NZ_JABTAE010000001.1"/>
</dbReference>
<protein>
    <submittedName>
        <fullName evidence="6">Extracellular exo-alpha-(1-&gt;5)-L-arabinofuranosidase</fullName>
        <ecNumber evidence="6">3.2.1.55</ecNumber>
    </submittedName>
</protein>
<evidence type="ECO:0000313" key="7">
    <source>
        <dbReference type="Proteomes" id="UP000190973"/>
    </source>
</evidence>
<comment type="caution">
    <text evidence="6">The sequence shown here is derived from an EMBL/GenBank/DDBJ whole genome shotgun (WGS) entry which is preliminary data.</text>
</comment>
<gene>
    <name evidence="6" type="ORF">CLBCK_09460</name>
</gene>
<dbReference type="AlphaFoldDB" id="A0A1S8SEK1"/>
<sequence>MISEIKKAANYILCYTRMPQEDAIYSTKLAYSMHLAYSEDGIKFQALNHNSGVLFAKATENENGSLNAKSLKNPYIFRMKDNAFGVIAVRTEPDGENDSQSKGSVLLFTSSDLLQYKEIGLINLKNNAYVNDVACEYNEEMRTYIIRWSDESGNYYKNSITNITNLEDASIPEETEAFVIDIVKSDIEGIVPRNVINVSTQIAHRIACKLTVPTNIKIEIPRSVKVTSKEDLKNVRATAIYSDGTTALKTIDWNTGEIDWNKEGTYRITGTIHQDHYEFPIAINRADPCSIKWNGKYYFIATNDADENHTLYMREADSIPELVTAEESLILDSDTYDDIKNLLWAPEFHIIEGELYIFHAATTGEFFCVESHFMKLKKGGNPMCAADWSRPQRIVKKDGTELCEAGKTISLDMTVFEWGSEYYVCWSQRQFLPVDLGAWLYIAKIDPKEPWKLISDSVIISKPEYGWANNHTFVDEGPFALIKDEKIFLSVSSAAIDSTYVIGLLTAEKDADLLNPNSWTKGNYPLLTARSVPGEYGTGHNSYVTDDDGIVWNLYHARPGVDAPRSSGIRRVHFDIDGYPVLDLTEEKDLNSQLANVSINIII</sequence>
<keyword evidence="2" id="KW-0732">Signal</keyword>
<dbReference type="InterPro" id="IPR023296">
    <property type="entry name" value="Glyco_hydro_beta-prop_sf"/>
</dbReference>
<dbReference type="Gene3D" id="2.115.10.20">
    <property type="entry name" value="Glycosyl hydrolase domain, family 43"/>
    <property type="match status" value="2"/>
</dbReference>
<comment type="similarity">
    <text evidence="1">Belongs to the glycosyl hydrolase 43 family.</text>
</comment>
<evidence type="ECO:0000313" key="6">
    <source>
        <dbReference type="EMBL" id="OOM63535.1"/>
    </source>
</evidence>
<dbReference type="Pfam" id="PF04616">
    <property type="entry name" value="Glyco_hydro_43"/>
    <property type="match status" value="1"/>
</dbReference>
<dbReference type="GO" id="GO:0005975">
    <property type="term" value="P:carbohydrate metabolic process"/>
    <property type="evidence" value="ECO:0007669"/>
    <property type="project" value="InterPro"/>
</dbReference>
<dbReference type="InterPro" id="IPR006710">
    <property type="entry name" value="Glyco_hydro_43"/>
</dbReference>
<dbReference type="InterPro" id="IPR011081">
    <property type="entry name" value="Big_4"/>
</dbReference>
<reference evidence="6 7" key="1">
    <citation type="submission" date="2016-05" db="EMBL/GenBank/DDBJ databases">
        <title>Microbial solvent formation.</title>
        <authorList>
            <person name="Poehlein A."/>
            <person name="Montoya Solano J.D."/>
            <person name="Flitsch S."/>
            <person name="Krabben P."/>
            <person name="Duerre P."/>
            <person name="Daniel R."/>
        </authorList>
    </citation>
    <scope>NUCLEOTIDE SEQUENCE [LARGE SCALE GENOMIC DNA]</scope>
    <source>
        <strain evidence="6 7">DSM 53</strain>
    </source>
</reference>
<proteinExistence type="inferred from homology"/>